<dbReference type="Proteomes" id="UP000321513">
    <property type="component" value="Unassembled WGS sequence"/>
</dbReference>
<evidence type="ECO:0000313" key="2">
    <source>
        <dbReference type="Proteomes" id="UP000321513"/>
    </source>
</evidence>
<gene>
    <name evidence="1" type="ORF">SAE01_17550</name>
</gene>
<proteinExistence type="predicted"/>
<comment type="caution">
    <text evidence="1">The sequence shown here is derived from an EMBL/GenBank/DDBJ whole genome shotgun (WGS) entry which is preliminary data.</text>
</comment>
<sequence>MAQDFNRFSGEWKLNVSKSESVQQFPLCIFGGGDRMRSKIMKIAGLGDFLTVDVASSSSDGELVIRQEKLIFDGKESEATFVGRPREKSTAKWLDLGRTMTVNSVRSFDIDAKKADFKVTEFWKLINEGKSISIQVKSTTSSGGENTMNLVYDRQLAADYRF</sequence>
<reference evidence="1 2" key="1">
    <citation type="submission" date="2019-07" db="EMBL/GenBank/DDBJ databases">
        <title>Whole genome shotgun sequence of Segetibacter aerophilus NBRC 106135.</title>
        <authorList>
            <person name="Hosoyama A."/>
            <person name="Uohara A."/>
            <person name="Ohji S."/>
            <person name="Ichikawa N."/>
        </authorList>
    </citation>
    <scope>NUCLEOTIDE SEQUENCE [LARGE SCALE GENOMIC DNA]</scope>
    <source>
        <strain evidence="1 2">NBRC 106135</strain>
    </source>
</reference>
<evidence type="ECO:0008006" key="3">
    <source>
        <dbReference type="Google" id="ProtNLM"/>
    </source>
</evidence>
<protein>
    <recommendedName>
        <fullName evidence="3">Lipocalin-like domain-containing protein</fullName>
    </recommendedName>
</protein>
<evidence type="ECO:0000313" key="1">
    <source>
        <dbReference type="EMBL" id="GEO09259.1"/>
    </source>
</evidence>
<accession>A0A512BBB1</accession>
<dbReference type="EMBL" id="BJYT01000005">
    <property type="protein sequence ID" value="GEO09259.1"/>
    <property type="molecule type" value="Genomic_DNA"/>
</dbReference>
<keyword evidence="2" id="KW-1185">Reference proteome</keyword>
<organism evidence="1 2">
    <name type="scientific">Segetibacter aerophilus</name>
    <dbReference type="NCBI Taxonomy" id="670293"/>
    <lineage>
        <taxon>Bacteria</taxon>
        <taxon>Pseudomonadati</taxon>
        <taxon>Bacteroidota</taxon>
        <taxon>Chitinophagia</taxon>
        <taxon>Chitinophagales</taxon>
        <taxon>Chitinophagaceae</taxon>
        <taxon>Segetibacter</taxon>
    </lineage>
</organism>
<dbReference type="AlphaFoldDB" id="A0A512BBB1"/>
<name>A0A512BBB1_9BACT</name>